<keyword evidence="1" id="KW-1185">Reference proteome</keyword>
<dbReference type="OrthoDB" id="6611402at2759"/>
<organism evidence="1 2">
    <name type="scientific">Sipha flava</name>
    <name type="common">yellow sugarcane aphid</name>
    <dbReference type="NCBI Taxonomy" id="143950"/>
    <lineage>
        <taxon>Eukaryota</taxon>
        <taxon>Metazoa</taxon>
        <taxon>Ecdysozoa</taxon>
        <taxon>Arthropoda</taxon>
        <taxon>Hexapoda</taxon>
        <taxon>Insecta</taxon>
        <taxon>Pterygota</taxon>
        <taxon>Neoptera</taxon>
        <taxon>Paraneoptera</taxon>
        <taxon>Hemiptera</taxon>
        <taxon>Sternorrhyncha</taxon>
        <taxon>Aphidomorpha</taxon>
        <taxon>Aphidoidea</taxon>
        <taxon>Aphididae</taxon>
        <taxon>Sipha</taxon>
    </lineage>
</organism>
<evidence type="ECO:0000313" key="2">
    <source>
        <dbReference type="RefSeq" id="XP_025420489.1"/>
    </source>
</evidence>
<gene>
    <name evidence="2" type="primary">LOC112690657</name>
</gene>
<proteinExistence type="predicted"/>
<reference evidence="2" key="1">
    <citation type="submission" date="2025-08" db="UniProtKB">
        <authorList>
            <consortium name="RefSeq"/>
        </authorList>
    </citation>
    <scope>IDENTIFICATION</scope>
    <source>
        <tissue evidence="2">Whole body</tissue>
    </source>
</reference>
<sequence length="153" mass="18254">MLFVNLLHIHSDVSLYYTSFMKTTYASQRQMILNADQIDTILLEWPFLCKVLCVKNHFYYLTNIEDRAVNNFKIKILTMIKFVQAEAERKRKDNNLQSRLMDIIKNHNNNNNNYSDFLTLLLCFMAIMKDNVELMFIMFEGTCILMMCNQIRK</sequence>
<accession>A0A8B8GB92</accession>
<dbReference type="Proteomes" id="UP000694846">
    <property type="component" value="Unplaced"/>
</dbReference>
<evidence type="ECO:0000313" key="1">
    <source>
        <dbReference type="Proteomes" id="UP000694846"/>
    </source>
</evidence>
<dbReference type="GeneID" id="112690657"/>
<name>A0A8B8GB92_9HEMI</name>
<dbReference type="RefSeq" id="XP_025420489.1">
    <property type="nucleotide sequence ID" value="XM_025564704.1"/>
</dbReference>
<protein>
    <submittedName>
        <fullName evidence="2">Uncharacterized protein LOC112690657</fullName>
    </submittedName>
</protein>
<dbReference type="AlphaFoldDB" id="A0A8B8GB92"/>